<evidence type="ECO:0000259" key="1">
    <source>
        <dbReference type="Pfam" id="PF01301"/>
    </source>
</evidence>
<protein>
    <recommendedName>
        <fullName evidence="1">Glycoside hydrolase 35 catalytic domain-containing protein</fullName>
    </recommendedName>
</protein>
<dbReference type="Pfam" id="PF01301">
    <property type="entry name" value="Glyco_hydro_35"/>
    <property type="match status" value="1"/>
</dbReference>
<evidence type="ECO:0000313" key="3">
    <source>
        <dbReference type="Proteomes" id="UP000235145"/>
    </source>
</evidence>
<proteinExistence type="predicted"/>
<comment type="caution">
    <text evidence="2">The sequence shown here is derived from an EMBL/GenBank/DDBJ whole genome shotgun (WGS) entry which is preliminary data.</text>
</comment>
<sequence length="124" mass="14012">MNQLDGEDTVMQNGEESTKIFSIYVAILVRKGVWGGNETTNVIADADSKGEGFAPQNGNVMPSTKTDGANSIPDVARCFPEGKRRRYYFEDRYDLVKFIKLIKKVALYAHHRDGPYACAEWNFR</sequence>
<gene>
    <name evidence="2" type="ORF">LSAT_V11C200057270</name>
</gene>
<feature type="domain" description="Glycoside hydrolase 35 catalytic" evidence="1">
    <location>
        <begin position="75"/>
        <end position="123"/>
    </location>
</feature>
<reference evidence="2 3" key="1">
    <citation type="journal article" date="2017" name="Nat. Commun.">
        <title>Genome assembly with in vitro proximity ligation data and whole-genome triplication in lettuce.</title>
        <authorList>
            <person name="Reyes-Chin-Wo S."/>
            <person name="Wang Z."/>
            <person name="Yang X."/>
            <person name="Kozik A."/>
            <person name="Arikit S."/>
            <person name="Song C."/>
            <person name="Xia L."/>
            <person name="Froenicke L."/>
            <person name="Lavelle D.O."/>
            <person name="Truco M.J."/>
            <person name="Xia R."/>
            <person name="Zhu S."/>
            <person name="Xu C."/>
            <person name="Xu H."/>
            <person name="Xu X."/>
            <person name="Cox K."/>
            <person name="Korf I."/>
            <person name="Meyers B.C."/>
            <person name="Michelmore R.W."/>
        </authorList>
    </citation>
    <scope>NUCLEOTIDE SEQUENCE [LARGE SCALE GENOMIC DNA]</scope>
    <source>
        <strain evidence="3">cv. Salinas</strain>
        <tissue evidence="2">Seedlings</tissue>
    </source>
</reference>
<dbReference type="AlphaFoldDB" id="A0A9R1WGP6"/>
<dbReference type="Proteomes" id="UP000235145">
    <property type="component" value="Unassembled WGS sequence"/>
</dbReference>
<accession>A0A9R1WGP6</accession>
<dbReference type="EMBL" id="NBSK02000002">
    <property type="protein sequence ID" value="KAJ0222522.1"/>
    <property type="molecule type" value="Genomic_DNA"/>
</dbReference>
<dbReference type="Gene3D" id="3.20.20.80">
    <property type="entry name" value="Glycosidases"/>
    <property type="match status" value="1"/>
</dbReference>
<dbReference type="InterPro" id="IPR031330">
    <property type="entry name" value="Gly_Hdrlase_35_cat"/>
</dbReference>
<name>A0A9R1WGP6_LACSA</name>
<organism evidence="2 3">
    <name type="scientific">Lactuca sativa</name>
    <name type="common">Garden lettuce</name>
    <dbReference type="NCBI Taxonomy" id="4236"/>
    <lineage>
        <taxon>Eukaryota</taxon>
        <taxon>Viridiplantae</taxon>
        <taxon>Streptophyta</taxon>
        <taxon>Embryophyta</taxon>
        <taxon>Tracheophyta</taxon>
        <taxon>Spermatophyta</taxon>
        <taxon>Magnoliopsida</taxon>
        <taxon>eudicotyledons</taxon>
        <taxon>Gunneridae</taxon>
        <taxon>Pentapetalae</taxon>
        <taxon>asterids</taxon>
        <taxon>campanulids</taxon>
        <taxon>Asterales</taxon>
        <taxon>Asteraceae</taxon>
        <taxon>Cichorioideae</taxon>
        <taxon>Cichorieae</taxon>
        <taxon>Lactucinae</taxon>
        <taxon>Lactuca</taxon>
    </lineage>
</organism>
<keyword evidence="3" id="KW-1185">Reference proteome</keyword>
<evidence type="ECO:0000313" key="2">
    <source>
        <dbReference type="EMBL" id="KAJ0222522.1"/>
    </source>
</evidence>